<evidence type="ECO:0000256" key="1">
    <source>
        <dbReference type="ARBA" id="ARBA00022490"/>
    </source>
</evidence>
<dbReference type="PIRSF" id="PIRSF006755">
    <property type="entry name" value="DTB_synth"/>
    <property type="match status" value="1"/>
</dbReference>
<dbReference type="CDD" id="cd03109">
    <property type="entry name" value="DTBS"/>
    <property type="match status" value="1"/>
</dbReference>
<dbReference type="InterPro" id="IPR004472">
    <property type="entry name" value="DTB_synth_BioD"/>
</dbReference>
<keyword evidence="7 8" id="KW-0460">Magnesium</keyword>
<comment type="caution">
    <text evidence="9">The sequence shown here is derived from an EMBL/GenBank/DDBJ whole genome shotgun (WGS) entry which is preliminary data.</text>
</comment>
<keyword evidence="1 8" id="KW-0963">Cytoplasm</keyword>
<feature type="binding site" evidence="8">
    <location>
        <begin position="14"/>
        <end position="19"/>
    </location>
    <ligand>
        <name>ATP</name>
        <dbReference type="ChEBI" id="CHEBI:30616"/>
    </ligand>
</feature>
<dbReference type="GO" id="GO:0005524">
    <property type="term" value="F:ATP binding"/>
    <property type="evidence" value="ECO:0007669"/>
    <property type="project" value="UniProtKB-UniRule"/>
</dbReference>
<comment type="function">
    <text evidence="8">Catalyzes a mechanistically unusual reaction, the ATP-dependent insertion of CO2 between the N7 and N8 nitrogen atoms of 7,8-diaminopelargonic acid (DAPA, also called 7,8-diammoniononanoate) to form a ureido ring.</text>
</comment>
<dbReference type="GO" id="GO:0009102">
    <property type="term" value="P:biotin biosynthetic process"/>
    <property type="evidence" value="ECO:0007669"/>
    <property type="project" value="UniProtKB-UniRule"/>
</dbReference>
<feature type="binding site" evidence="8">
    <location>
        <position position="56"/>
    </location>
    <ligand>
        <name>Mg(2+)</name>
        <dbReference type="ChEBI" id="CHEBI:18420"/>
    </ligand>
</feature>
<dbReference type="GO" id="GO:0005829">
    <property type="term" value="C:cytosol"/>
    <property type="evidence" value="ECO:0007669"/>
    <property type="project" value="TreeGrafter"/>
</dbReference>
<keyword evidence="2 8" id="KW-0436">Ligase</keyword>
<dbReference type="UniPathway" id="UPA00078">
    <property type="reaction ID" value="UER00161"/>
</dbReference>
<dbReference type="PANTHER" id="PTHR43210">
    <property type="entry name" value="DETHIOBIOTIN SYNTHETASE"/>
    <property type="match status" value="1"/>
</dbReference>
<reference evidence="9 10" key="1">
    <citation type="submission" date="2019-06" db="EMBL/GenBank/DDBJ databases">
        <title>Draft genome of Aliikangiella marina GYP-15.</title>
        <authorList>
            <person name="Wang G."/>
        </authorList>
    </citation>
    <scope>NUCLEOTIDE SEQUENCE [LARGE SCALE GENOMIC DNA]</scope>
    <source>
        <strain evidence="9 10">GYP-15</strain>
    </source>
</reference>
<proteinExistence type="inferred from homology"/>
<dbReference type="InterPro" id="IPR027417">
    <property type="entry name" value="P-loop_NTPase"/>
</dbReference>
<evidence type="ECO:0000256" key="3">
    <source>
        <dbReference type="ARBA" id="ARBA00022723"/>
    </source>
</evidence>
<organism evidence="9 10">
    <name type="scientific">Aliikangiella marina</name>
    <dbReference type="NCBI Taxonomy" id="1712262"/>
    <lineage>
        <taxon>Bacteria</taxon>
        <taxon>Pseudomonadati</taxon>
        <taxon>Pseudomonadota</taxon>
        <taxon>Gammaproteobacteria</taxon>
        <taxon>Oceanospirillales</taxon>
        <taxon>Pleioneaceae</taxon>
        <taxon>Aliikangiella</taxon>
    </lineage>
</organism>
<dbReference type="OrthoDB" id="9802097at2"/>
<comment type="subcellular location">
    <subcellularLocation>
        <location evidence="8">Cytoplasm</location>
    </subcellularLocation>
</comment>
<comment type="cofactor">
    <cofactor evidence="8">
        <name>Mg(2+)</name>
        <dbReference type="ChEBI" id="CHEBI:18420"/>
    </cofactor>
</comment>
<keyword evidence="10" id="KW-1185">Reference proteome</keyword>
<evidence type="ECO:0000313" key="9">
    <source>
        <dbReference type="EMBL" id="TQV72951.1"/>
    </source>
</evidence>
<feature type="binding site" evidence="8">
    <location>
        <begin position="206"/>
        <end position="208"/>
    </location>
    <ligand>
        <name>ATP</name>
        <dbReference type="ChEBI" id="CHEBI:30616"/>
    </ligand>
</feature>
<dbReference type="EMBL" id="VIKR01000004">
    <property type="protein sequence ID" value="TQV72951.1"/>
    <property type="molecule type" value="Genomic_DNA"/>
</dbReference>
<feature type="binding site" evidence="8">
    <location>
        <position position="18"/>
    </location>
    <ligand>
        <name>Mg(2+)</name>
        <dbReference type="ChEBI" id="CHEBI:18420"/>
    </ligand>
</feature>
<evidence type="ECO:0000256" key="4">
    <source>
        <dbReference type="ARBA" id="ARBA00022741"/>
    </source>
</evidence>
<gene>
    <name evidence="8 9" type="primary">bioD</name>
    <name evidence="9" type="ORF">FLL45_15930</name>
</gene>
<feature type="binding site" evidence="8">
    <location>
        <position position="117"/>
    </location>
    <ligand>
        <name>Mg(2+)</name>
        <dbReference type="ChEBI" id="CHEBI:18420"/>
    </ligand>
</feature>
<comment type="caution">
    <text evidence="8">Lacks conserved residue(s) required for the propagation of feature annotation.</text>
</comment>
<comment type="catalytic activity">
    <reaction evidence="8">
        <text>(7R,8S)-7,8-diammoniononanoate + CO2 + ATP = (4R,5S)-dethiobiotin + ADP + phosphate + 3 H(+)</text>
        <dbReference type="Rhea" id="RHEA:15805"/>
        <dbReference type="ChEBI" id="CHEBI:15378"/>
        <dbReference type="ChEBI" id="CHEBI:16526"/>
        <dbReference type="ChEBI" id="CHEBI:30616"/>
        <dbReference type="ChEBI" id="CHEBI:43474"/>
        <dbReference type="ChEBI" id="CHEBI:149469"/>
        <dbReference type="ChEBI" id="CHEBI:149473"/>
        <dbReference type="ChEBI" id="CHEBI:456216"/>
        <dbReference type="EC" id="6.3.3.3"/>
    </reaction>
</comment>
<keyword evidence="5 8" id="KW-0093">Biotin biosynthesis</keyword>
<evidence type="ECO:0000256" key="7">
    <source>
        <dbReference type="ARBA" id="ARBA00022842"/>
    </source>
</evidence>
<keyword evidence="3 8" id="KW-0479">Metal-binding</keyword>
<name>A0A545T6V1_9GAMM</name>
<dbReference type="SUPFAM" id="SSF52540">
    <property type="entry name" value="P-loop containing nucleoside triphosphate hydrolases"/>
    <property type="match status" value="1"/>
</dbReference>
<evidence type="ECO:0000256" key="2">
    <source>
        <dbReference type="ARBA" id="ARBA00022598"/>
    </source>
</evidence>
<feature type="binding site" evidence="8">
    <location>
        <begin position="117"/>
        <end position="120"/>
    </location>
    <ligand>
        <name>ATP</name>
        <dbReference type="ChEBI" id="CHEBI:30616"/>
    </ligand>
</feature>
<keyword evidence="6 8" id="KW-0067">ATP-binding</keyword>
<dbReference type="Gene3D" id="3.40.50.300">
    <property type="entry name" value="P-loop containing nucleotide triphosphate hydrolases"/>
    <property type="match status" value="1"/>
</dbReference>
<comment type="subunit">
    <text evidence="8">Homodimer.</text>
</comment>
<evidence type="ECO:0000256" key="6">
    <source>
        <dbReference type="ARBA" id="ARBA00022840"/>
    </source>
</evidence>
<evidence type="ECO:0000256" key="5">
    <source>
        <dbReference type="ARBA" id="ARBA00022756"/>
    </source>
</evidence>
<dbReference type="Pfam" id="PF13500">
    <property type="entry name" value="AAA_26"/>
    <property type="match status" value="1"/>
</dbReference>
<keyword evidence="4 8" id="KW-0547">Nucleotide-binding</keyword>
<evidence type="ECO:0000256" key="8">
    <source>
        <dbReference type="HAMAP-Rule" id="MF_00336"/>
    </source>
</evidence>
<protein>
    <recommendedName>
        <fullName evidence="8">ATP-dependent dethiobiotin synthetase BioD</fullName>
        <ecNumber evidence="8">6.3.3.3</ecNumber>
    </recommendedName>
    <alternativeName>
        <fullName evidence="8">DTB synthetase</fullName>
        <shortName evidence="8">DTBS</shortName>
    </alternativeName>
    <alternativeName>
        <fullName evidence="8">Dethiobiotin synthase</fullName>
    </alternativeName>
</protein>
<feature type="active site" evidence="8">
    <location>
        <position position="39"/>
    </location>
</feature>
<feature type="binding site" evidence="8">
    <location>
        <position position="56"/>
    </location>
    <ligand>
        <name>ATP</name>
        <dbReference type="ChEBI" id="CHEBI:30616"/>
    </ligand>
</feature>
<dbReference type="FunFam" id="3.40.50.300:FF:000292">
    <property type="entry name" value="ATP-dependent dethiobiotin synthetase BioD"/>
    <property type="match status" value="1"/>
</dbReference>
<sequence>MASAPFFITGTDTEVGKTFFTASLIGALQAAGKTVSAFKPVAAGCEIVDGLPRNDDALTLIAALDDKPDYERVNPFALKQPIAPHIAAIQEGVELSVEAVAKACPVNKVTSDFCLVEGAGGWLVPLNAAETFADYARFENCEVILVVGMKLGCINHAMLTQAAINAAGLNLIGWVANFIDPNMQVQKENLATLKSSLKCPLIAEIPYLTGDNAIESASRCVKLEALLS</sequence>
<dbReference type="Proteomes" id="UP000317839">
    <property type="component" value="Unassembled WGS sequence"/>
</dbReference>
<dbReference type="RefSeq" id="WP_142943090.1">
    <property type="nucleotide sequence ID" value="NZ_VIKR01000004.1"/>
</dbReference>
<dbReference type="PANTHER" id="PTHR43210:SF5">
    <property type="entry name" value="DETHIOBIOTIN SYNTHETASE"/>
    <property type="match status" value="1"/>
</dbReference>
<accession>A0A545T6V1</accession>
<dbReference type="EC" id="6.3.3.3" evidence="8"/>
<comment type="similarity">
    <text evidence="8">Belongs to the dethiobiotin synthetase family.</text>
</comment>
<dbReference type="GO" id="GO:0042803">
    <property type="term" value="F:protein homodimerization activity"/>
    <property type="evidence" value="ECO:0007669"/>
    <property type="project" value="UniProtKB-ARBA"/>
</dbReference>
<dbReference type="HAMAP" id="MF_00336">
    <property type="entry name" value="BioD"/>
    <property type="match status" value="1"/>
</dbReference>
<dbReference type="NCBIfam" id="TIGR00347">
    <property type="entry name" value="bioD"/>
    <property type="match status" value="1"/>
</dbReference>
<evidence type="ECO:0000313" key="10">
    <source>
        <dbReference type="Proteomes" id="UP000317839"/>
    </source>
</evidence>
<dbReference type="GO" id="GO:0004141">
    <property type="term" value="F:dethiobiotin synthase activity"/>
    <property type="evidence" value="ECO:0007669"/>
    <property type="project" value="UniProtKB-UniRule"/>
</dbReference>
<comment type="pathway">
    <text evidence="8">Cofactor biosynthesis; biotin biosynthesis; biotin from 7,8-diaminononanoate: step 1/2.</text>
</comment>
<dbReference type="GO" id="GO:0000287">
    <property type="term" value="F:magnesium ion binding"/>
    <property type="evidence" value="ECO:0007669"/>
    <property type="project" value="UniProtKB-UniRule"/>
</dbReference>
<dbReference type="AlphaFoldDB" id="A0A545T6V1"/>